<dbReference type="RefSeq" id="WP_288184161.1">
    <property type="nucleotide sequence ID" value="NZ_LT608335.1"/>
</dbReference>
<evidence type="ECO:0000313" key="1">
    <source>
        <dbReference type="EMBL" id="SCM81011.1"/>
    </source>
</evidence>
<reference evidence="1" key="1">
    <citation type="submission" date="2016-08" db="EMBL/GenBank/DDBJ databases">
        <authorList>
            <person name="Seilhamer J.J."/>
        </authorList>
    </citation>
    <scope>NUCLEOTIDE SEQUENCE</scope>
    <source>
        <strain evidence="1">86</strain>
    </source>
</reference>
<protein>
    <submittedName>
        <fullName evidence="1">Adaptin</fullName>
    </submittedName>
</protein>
<proteinExistence type="predicted"/>
<dbReference type="InterPro" id="IPR011989">
    <property type="entry name" value="ARM-like"/>
</dbReference>
<organism evidence="1">
    <name type="scientific">uncultured Sporomusa sp</name>
    <dbReference type="NCBI Taxonomy" id="307249"/>
    <lineage>
        <taxon>Bacteria</taxon>
        <taxon>Bacillati</taxon>
        <taxon>Bacillota</taxon>
        <taxon>Negativicutes</taxon>
        <taxon>Selenomonadales</taxon>
        <taxon>Sporomusaceae</taxon>
        <taxon>Sporomusa</taxon>
        <taxon>environmental samples</taxon>
    </lineage>
</organism>
<dbReference type="InterPro" id="IPR016024">
    <property type="entry name" value="ARM-type_fold"/>
</dbReference>
<dbReference type="Gene3D" id="1.25.10.10">
    <property type="entry name" value="Leucine-rich Repeat Variant"/>
    <property type="match status" value="1"/>
</dbReference>
<gene>
    <name evidence="1" type="ORF">KL86SPO_31190</name>
</gene>
<name>A0A212LU41_9FIRM</name>
<dbReference type="AlphaFoldDB" id="A0A212LU41"/>
<dbReference type="EMBL" id="FMJE01000003">
    <property type="protein sequence ID" value="SCM81011.1"/>
    <property type="molecule type" value="Genomic_DNA"/>
</dbReference>
<accession>A0A212LU41</accession>
<sequence length="180" mass="20549">MSKIYDKLKGGDLRSIGKAEEVVTDILNDKNLFIEVFNGMLSDDALIRMRSADAIEKVSRLYPEYLQPFKQRLIDEISQVRQQEVRWHIAQMFSRLEFQKEEISQVVSLLIEWIDNSQSKIVKVNSLQALTDIAKKHNEIIFLAISKIEEVIDNGSPAMISRGKKLLKELTISGDSRGAV</sequence>
<dbReference type="SUPFAM" id="SSF48371">
    <property type="entry name" value="ARM repeat"/>
    <property type="match status" value="1"/>
</dbReference>